<dbReference type="GO" id="GO:0016020">
    <property type="term" value="C:membrane"/>
    <property type="evidence" value="ECO:0007669"/>
    <property type="project" value="TreeGrafter"/>
</dbReference>
<name>A0A7W7ZE12_9BACT</name>
<evidence type="ECO:0000259" key="3">
    <source>
        <dbReference type="Pfam" id="PF12697"/>
    </source>
</evidence>
<dbReference type="PANTHER" id="PTHR43798:SF31">
    <property type="entry name" value="AB HYDROLASE SUPERFAMILY PROTEIN YCLE"/>
    <property type="match status" value="1"/>
</dbReference>
<dbReference type="EMBL" id="JACHIP010000004">
    <property type="protein sequence ID" value="MBB5058170.1"/>
    <property type="molecule type" value="Genomic_DNA"/>
</dbReference>
<proteinExistence type="predicted"/>
<evidence type="ECO:0000313" key="5">
    <source>
        <dbReference type="Proteomes" id="UP000540989"/>
    </source>
</evidence>
<dbReference type="Pfam" id="PF12697">
    <property type="entry name" value="Abhydrolase_6"/>
    <property type="match status" value="1"/>
</dbReference>
<feature type="chain" id="PRO_5031429102" evidence="2">
    <location>
        <begin position="22"/>
        <end position="290"/>
    </location>
</feature>
<sequence>MDRRQFLAGLAALAVTRTVRAAAGPVNNASTGLLRLKVSDGTSIALEEGGTGPSLLFVHGAGSFRKAWARVTPLLQSQFHTYAMDRRGHGDSTDAAAYSLEREADDVAQVAAQLPEPVFVLGHSFGGIVTLEALKRSNRFKRAVLYEPPMPVPGGMVSRSPQAVCDAIAAGDNEAALVTFFTDYARLSPTVIAKFRNDPSWPQRVKLAPTVCREITAVRQYHFDPASFAQLKTPMRFFLGSDSPKPMDTSVRTVAEALHRDVTVLPGQQHDAMYTAPDLLAREVTAYLLA</sequence>
<dbReference type="PANTHER" id="PTHR43798">
    <property type="entry name" value="MONOACYLGLYCEROL LIPASE"/>
    <property type="match status" value="1"/>
</dbReference>
<evidence type="ECO:0000256" key="2">
    <source>
        <dbReference type="SAM" id="SignalP"/>
    </source>
</evidence>
<keyword evidence="1" id="KW-0378">Hydrolase</keyword>
<dbReference type="InterPro" id="IPR000073">
    <property type="entry name" value="AB_hydrolase_1"/>
</dbReference>
<dbReference type="Gene3D" id="3.40.50.1820">
    <property type="entry name" value="alpha/beta hydrolase"/>
    <property type="match status" value="1"/>
</dbReference>
<dbReference type="InterPro" id="IPR050266">
    <property type="entry name" value="AB_hydrolase_sf"/>
</dbReference>
<dbReference type="GO" id="GO:0016787">
    <property type="term" value="F:hydrolase activity"/>
    <property type="evidence" value="ECO:0007669"/>
    <property type="project" value="UniProtKB-KW"/>
</dbReference>
<dbReference type="InterPro" id="IPR029058">
    <property type="entry name" value="AB_hydrolase_fold"/>
</dbReference>
<keyword evidence="5" id="KW-1185">Reference proteome</keyword>
<protein>
    <submittedName>
        <fullName evidence="4">Pimeloyl-ACP methyl ester carboxylesterase</fullName>
    </submittedName>
</protein>
<evidence type="ECO:0000313" key="4">
    <source>
        <dbReference type="EMBL" id="MBB5058170.1"/>
    </source>
</evidence>
<accession>A0A7W7ZE12</accession>
<feature type="signal peptide" evidence="2">
    <location>
        <begin position="1"/>
        <end position="21"/>
    </location>
</feature>
<feature type="domain" description="AB hydrolase-1" evidence="3">
    <location>
        <begin position="55"/>
        <end position="282"/>
    </location>
</feature>
<dbReference type="Proteomes" id="UP000540989">
    <property type="component" value="Unassembled WGS sequence"/>
</dbReference>
<comment type="caution">
    <text evidence="4">The sequence shown here is derived from an EMBL/GenBank/DDBJ whole genome shotgun (WGS) entry which is preliminary data.</text>
</comment>
<dbReference type="RefSeq" id="WP_184217645.1">
    <property type="nucleotide sequence ID" value="NZ_JACHIP010000004.1"/>
</dbReference>
<evidence type="ECO:0000256" key="1">
    <source>
        <dbReference type="ARBA" id="ARBA00022801"/>
    </source>
</evidence>
<dbReference type="SUPFAM" id="SSF53474">
    <property type="entry name" value="alpha/beta-Hydrolases"/>
    <property type="match status" value="1"/>
</dbReference>
<keyword evidence="2" id="KW-0732">Signal</keyword>
<dbReference type="AlphaFoldDB" id="A0A7W7ZE12"/>
<organism evidence="4 5">
    <name type="scientific">Granulicella aggregans</name>
    <dbReference type="NCBI Taxonomy" id="474949"/>
    <lineage>
        <taxon>Bacteria</taxon>
        <taxon>Pseudomonadati</taxon>
        <taxon>Acidobacteriota</taxon>
        <taxon>Terriglobia</taxon>
        <taxon>Terriglobales</taxon>
        <taxon>Acidobacteriaceae</taxon>
        <taxon>Granulicella</taxon>
    </lineage>
</organism>
<reference evidence="4 5" key="1">
    <citation type="submission" date="2020-08" db="EMBL/GenBank/DDBJ databases">
        <title>Genomic Encyclopedia of Type Strains, Phase IV (KMG-V): Genome sequencing to study the core and pangenomes of soil and plant-associated prokaryotes.</title>
        <authorList>
            <person name="Whitman W."/>
        </authorList>
    </citation>
    <scope>NUCLEOTIDE SEQUENCE [LARGE SCALE GENOMIC DNA]</scope>
    <source>
        <strain evidence="4 5">M8UP14</strain>
    </source>
</reference>
<gene>
    <name evidence="4" type="ORF">HDF16_002884</name>
</gene>